<feature type="transmembrane region" description="Helical" evidence="1">
    <location>
        <begin position="61"/>
        <end position="80"/>
    </location>
</feature>
<dbReference type="EMBL" id="KZ679129">
    <property type="protein sequence ID" value="PTB78600.1"/>
    <property type="molecule type" value="Genomic_DNA"/>
</dbReference>
<protein>
    <submittedName>
        <fullName evidence="2">Uncharacterized protein</fullName>
    </submittedName>
</protein>
<keyword evidence="1" id="KW-1133">Transmembrane helix</keyword>
<name>A0A2T4CAM8_TRILO</name>
<dbReference type="Proteomes" id="UP000240760">
    <property type="component" value="Unassembled WGS sequence"/>
</dbReference>
<gene>
    <name evidence="2" type="ORF">M440DRAFT_265701</name>
</gene>
<organism evidence="2 3">
    <name type="scientific">Trichoderma longibrachiatum ATCC 18648</name>
    <dbReference type="NCBI Taxonomy" id="983965"/>
    <lineage>
        <taxon>Eukaryota</taxon>
        <taxon>Fungi</taxon>
        <taxon>Dikarya</taxon>
        <taxon>Ascomycota</taxon>
        <taxon>Pezizomycotina</taxon>
        <taxon>Sordariomycetes</taxon>
        <taxon>Hypocreomycetidae</taxon>
        <taxon>Hypocreales</taxon>
        <taxon>Hypocreaceae</taxon>
        <taxon>Trichoderma</taxon>
    </lineage>
</organism>
<keyword evidence="1" id="KW-0812">Transmembrane</keyword>
<evidence type="ECO:0000313" key="3">
    <source>
        <dbReference type="Proteomes" id="UP000240760"/>
    </source>
</evidence>
<keyword evidence="1" id="KW-0472">Membrane</keyword>
<evidence type="ECO:0000256" key="1">
    <source>
        <dbReference type="SAM" id="Phobius"/>
    </source>
</evidence>
<keyword evidence="3" id="KW-1185">Reference proteome</keyword>
<sequence>MAFYSSFFLLLPQLRRHSSAVSPAHGYTPLGSTWPVFSSGPRECATSVTIGAEMPSRLFHAYTYCFILIILFLLFSADVSPAWKAADRWKSSFLRCSFASIRLFSVVSWRWRLVVRHGCPDSSNPSGSFDIKCQGLST</sequence>
<proteinExistence type="predicted"/>
<reference evidence="2 3" key="1">
    <citation type="submission" date="2016-07" db="EMBL/GenBank/DDBJ databases">
        <title>Multiple horizontal gene transfer events from other fungi enriched the ability of initially mycotrophic Trichoderma (Ascomycota) to feed on dead plant biomass.</title>
        <authorList>
            <consortium name="DOE Joint Genome Institute"/>
            <person name="Aerts A."/>
            <person name="Atanasova L."/>
            <person name="Chenthamara K."/>
            <person name="Zhang J."/>
            <person name="Grujic M."/>
            <person name="Henrissat B."/>
            <person name="Kuo A."/>
            <person name="Salamov A."/>
            <person name="Lipzen A."/>
            <person name="Labutti K."/>
            <person name="Barry K."/>
            <person name="Miao Y."/>
            <person name="Rahimi M.J."/>
            <person name="Shen Q."/>
            <person name="Grigoriev I.V."/>
            <person name="Kubicek C.P."/>
            <person name="Druzhinina I.S."/>
        </authorList>
    </citation>
    <scope>NUCLEOTIDE SEQUENCE [LARGE SCALE GENOMIC DNA]</scope>
    <source>
        <strain evidence="2 3">ATCC 18648</strain>
    </source>
</reference>
<evidence type="ECO:0000313" key="2">
    <source>
        <dbReference type="EMBL" id="PTB78600.1"/>
    </source>
</evidence>
<accession>A0A2T4CAM8</accession>
<dbReference type="AlphaFoldDB" id="A0A2T4CAM8"/>